<dbReference type="PROSITE" id="PS50943">
    <property type="entry name" value="HTH_CROC1"/>
    <property type="match status" value="1"/>
</dbReference>
<dbReference type="KEGG" id="sro:Sros_4549"/>
<dbReference type="EMBL" id="CP001814">
    <property type="protein sequence ID" value="ACZ87413.1"/>
    <property type="molecule type" value="Genomic_DNA"/>
</dbReference>
<dbReference type="InterPro" id="IPR001387">
    <property type="entry name" value="Cro/C1-type_HTH"/>
</dbReference>
<reference evidence="2 3" key="1">
    <citation type="journal article" date="2010" name="Stand. Genomic Sci.">
        <title>Complete genome sequence of Streptosporangium roseum type strain (NI 9100).</title>
        <authorList>
            <person name="Nolan M."/>
            <person name="Sikorski J."/>
            <person name="Jando M."/>
            <person name="Lucas S."/>
            <person name="Lapidus A."/>
            <person name="Glavina Del Rio T."/>
            <person name="Chen F."/>
            <person name="Tice H."/>
            <person name="Pitluck S."/>
            <person name="Cheng J.F."/>
            <person name="Chertkov O."/>
            <person name="Sims D."/>
            <person name="Meincke L."/>
            <person name="Brettin T."/>
            <person name="Han C."/>
            <person name="Detter J.C."/>
            <person name="Bruce D."/>
            <person name="Goodwin L."/>
            <person name="Land M."/>
            <person name="Hauser L."/>
            <person name="Chang Y.J."/>
            <person name="Jeffries C.D."/>
            <person name="Ivanova N."/>
            <person name="Mavromatis K."/>
            <person name="Mikhailova N."/>
            <person name="Chen A."/>
            <person name="Palaniappan K."/>
            <person name="Chain P."/>
            <person name="Rohde M."/>
            <person name="Goker M."/>
            <person name="Bristow J."/>
            <person name="Eisen J.A."/>
            <person name="Markowitz V."/>
            <person name="Hugenholtz P."/>
            <person name="Kyrpides N.C."/>
            <person name="Klenk H.P."/>
        </authorList>
    </citation>
    <scope>NUCLEOTIDE SEQUENCE [LARGE SCALE GENOMIC DNA]</scope>
    <source>
        <strain evidence="3">ATCC 12428 / DSM 43021 / JCM 3005 / NI 9100</strain>
    </source>
</reference>
<dbReference type="eggNOG" id="COG3467">
    <property type="taxonomic scope" value="Bacteria"/>
</dbReference>
<dbReference type="SUPFAM" id="SSF47413">
    <property type="entry name" value="lambda repressor-like DNA-binding domains"/>
    <property type="match status" value="1"/>
</dbReference>
<dbReference type="GO" id="GO:0003677">
    <property type="term" value="F:DNA binding"/>
    <property type="evidence" value="ECO:0007669"/>
    <property type="project" value="InterPro"/>
</dbReference>
<name>D2B397_STRRD</name>
<dbReference type="Proteomes" id="UP000002029">
    <property type="component" value="Chromosome"/>
</dbReference>
<evidence type="ECO:0000259" key="1">
    <source>
        <dbReference type="PROSITE" id="PS50943"/>
    </source>
</evidence>
<dbReference type="HOGENOM" id="CLU_078523_0_0_11"/>
<dbReference type="RefSeq" id="WP_012891155.1">
    <property type="nucleotide sequence ID" value="NC_013595.1"/>
</dbReference>
<accession>D2B397</accession>
<dbReference type="SUPFAM" id="SSF50475">
    <property type="entry name" value="FMN-binding split barrel"/>
    <property type="match status" value="1"/>
</dbReference>
<keyword evidence="3" id="KW-1185">Reference proteome</keyword>
<dbReference type="CDD" id="cd00093">
    <property type="entry name" value="HTH_XRE"/>
    <property type="match status" value="1"/>
</dbReference>
<dbReference type="eggNOG" id="COG3620">
    <property type="taxonomic scope" value="Bacteria"/>
</dbReference>
<dbReference type="Gene3D" id="2.30.110.10">
    <property type="entry name" value="Electron Transport, Fmn-binding Protein, Chain A"/>
    <property type="match status" value="1"/>
</dbReference>
<organism evidence="2 3">
    <name type="scientific">Streptosporangium roseum (strain ATCC 12428 / DSM 43021 / JCM 3005 / KCTC 9067 / NCIMB 10171 / NRRL 2505 / NI 9100)</name>
    <dbReference type="NCBI Taxonomy" id="479432"/>
    <lineage>
        <taxon>Bacteria</taxon>
        <taxon>Bacillati</taxon>
        <taxon>Actinomycetota</taxon>
        <taxon>Actinomycetes</taxon>
        <taxon>Streptosporangiales</taxon>
        <taxon>Streptosporangiaceae</taxon>
        <taxon>Streptosporangium</taxon>
    </lineage>
</organism>
<evidence type="ECO:0000313" key="3">
    <source>
        <dbReference type="Proteomes" id="UP000002029"/>
    </source>
</evidence>
<proteinExistence type="predicted"/>
<dbReference type="InterPro" id="IPR012349">
    <property type="entry name" value="Split_barrel_FMN-bd"/>
</dbReference>
<dbReference type="InterPro" id="IPR010982">
    <property type="entry name" value="Lambda_DNA-bd_dom_sf"/>
</dbReference>
<sequence>MTERITAPGDLGRRIAGRRESLGLDRERLARRAGIDPGYLAYLEETAASPGADTVGRLASALETSTQELLGGTVDLPPGRGRPAALPELEKLDSDECLRLISPGGVGRVAFNDLGGPAILPVNYVLHEGSVIFRTAFGGPLDADLRTGVKGVDFKIAFEVDRIDEANQEGWSVLVRGGLHHAATAGEQAAAAASGVQPWAGGDRELYVRIVPAEITGRRIRRGHGLPDGSPPPGDG</sequence>
<dbReference type="STRING" id="479432.Sros_4549"/>
<dbReference type="Pfam" id="PF13560">
    <property type="entry name" value="HTH_31"/>
    <property type="match status" value="1"/>
</dbReference>
<dbReference type="Gene3D" id="1.10.260.40">
    <property type="entry name" value="lambda repressor-like DNA-binding domains"/>
    <property type="match status" value="1"/>
</dbReference>
<feature type="domain" description="HTH cro/C1-type" evidence="1">
    <location>
        <begin position="15"/>
        <end position="69"/>
    </location>
</feature>
<dbReference type="OrthoDB" id="7062584at2"/>
<dbReference type="AlphaFoldDB" id="D2B397"/>
<dbReference type="InterPro" id="IPR024747">
    <property type="entry name" value="Pyridox_Oxase-rel"/>
</dbReference>
<dbReference type="SMART" id="SM00530">
    <property type="entry name" value="HTH_XRE"/>
    <property type="match status" value="1"/>
</dbReference>
<gene>
    <name evidence="2" type="ordered locus">Sros_4549</name>
</gene>
<dbReference type="Pfam" id="PF12900">
    <property type="entry name" value="Pyridox_ox_2"/>
    <property type="match status" value="1"/>
</dbReference>
<evidence type="ECO:0000313" key="2">
    <source>
        <dbReference type="EMBL" id="ACZ87413.1"/>
    </source>
</evidence>
<protein>
    <recommendedName>
        <fullName evidence="1">HTH cro/C1-type domain-containing protein</fullName>
    </recommendedName>
</protein>